<organism evidence="2 3">
    <name type="scientific">Gordonia caeni</name>
    <dbReference type="NCBI Taxonomy" id="1007097"/>
    <lineage>
        <taxon>Bacteria</taxon>
        <taxon>Bacillati</taxon>
        <taxon>Actinomycetota</taxon>
        <taxon>Actinomycetes</taxon>
        <taxon>Mycobacteriales</taxon>
        <taxon>Gordoniaceae</taxon>
        <taxon>Gordonia</taxon>
    </lineage>
</organism>
<evidence type="ECO:0000313" key="3">
    <source>
        <dbReference type="Proteomes" id="UP001418444"/>
    </source>
</evidence>
<evidence type="ECO:0000259" key="1">
    <source>
        <dbReference type="Pfam" id="PF16170"/>
    </source>
</evidence>
<sequence length="226" mass="24440">MTTIALTGTSSAIAAVARRLEHSPVPFRIVESPEDADLVVTDRPAPAPNHLTVAATQTPDVFYCRDESVDYVVAALTEAHLGGAYGVRVRPPVQAHPNPGPRPRWWRRRHDPLAHFDAGDFDWATAESVEVEVFDDDVQVAVGDQEFTARLRARGRVDGYDGHFHWAGMLFGDRAPLLKADGKSRASVRLGDSEPVPAKLAEVTPWGTVRVTGVGTPPWAAAPSPA</sequence>
<accession>A0ABP7P028</accession>
<comment type="caution">
    <text evidence="2">The sequence shown here is derived from an EMBL/GenBank/DDBJ whole genome shotgun (WGS) entry which is preliminary data.</text>
</comment>
<dbReference type="InterPro" id="IPR032371">
    <property type="entry name" value="DUF4873"/>
</dbReference>
<reference evidence="3" key="1">
    <citation type="journal article" date="2019" name="Int. J. Syst. Evol. Microbiol.">
        <title>The Global Catalogue of Microorganisms (GCM) 10K type strain sequencing project: providing services to taxonomists for standard genome sequencing and annotation.</title>
        <authorList>
            <consortium name="The Broad Institute Genomics Platform"/>
            <consortium name="The Broad Institute Genome Sequencing Center for Infectious Disease"/>
            <person name="Wu L."/>
            <person name="Ma J."/>
        </authorList>
    </citation>
    <scope>NUCLEOTIDE SEQUENCE [LARGE SCALE GENOMIC DNA]</scope>
    <source>
        <strain evidence="3">JCM 16923</strain>
    </source>
</reference>
<dbReference type="RefSeq" id="WP_344782386.1">
    <property type="nucleotide sequence ID" value="NZ_BAAAZW010000004.1"/>
</dbReference>
<gene>
    <name evidence="2" type="ORF">GCM10022231_15790</name>
</gene>
<evidence type="ECO:0000313" key="2">
    <source>
        <dbReference type="EMBL" id="GAA3957417.1"/>
    </source>
</evidence>
<dbReference type="Proteomes" id="UP001418444">
    <property type="component" value="Unassembled WGS sequence"/>
</dbReference>
<dbReference type="EMBL" id="BAAAZW010000004">
    <property type="protein sequence ID" value="GAA3957417.1"/>
    <property type="molecule type" value="Genomic_DNA"/>
</dbReference>
<keyword evidence="3" id="KW-1185">Reference proteome</keyword>
<dbReference type="Pfam" id="PF16170">
    <property type="entry name" value="DUF4873"/>
    <property type="match status" value="1"/>
</dbReference>
<protein>
    <recommendedName>
        <fullName evidence="1">DUF4873 domain-containing protein</fullName>
    </recommendedName>
</protein>
<name>A0ABP7P028_9ACTN</name>
<feature type="domain" description="DUF4873" evidence="1">
    <location>
        <begin position="134"/>
        <end position="220"/>
    </location>
</feature>
<proteinExistence type="predicted"/>